<dbReference type="UniPathway" id="UPA00074">
    <property type="reaction ID" value="UER00942"/>
</dbReference>
<organism evidence="8 9">
    <name type="scientific">Nitrococcus mobilis Nb-231</name>
    <dbReference type="NCBI Taxonomy" id="314278"/>
    <lineage>
        <taxon>Bacteria</taxon>
        <taxon>Pseudomonadati</taxon>
        <taxon>Pseudomonadota</taxon>
        <taxon>Gammaproteobacteria</taxon>
        <taxon>Chromatiales</taxon>
        <taxon>Ectothiorhodospiraceae</taxon>
        <taxon>Nitrococcus</taxon>
    </lineage>
</organism>
<dbReference type="STRING" id="314278.NB231_13076"/>
<dbReference type="SUPFAM" id="SSF52440">
    <property type="entry name" value="PreATP-grasp domain"/>
    <property type="match status" value="1"/>
</dbReference>
<keyword evidence="2 5" id="KW-0547">Nucleotide-binding</keyword>
<feature type="binding site" evidence="5">
    <location>
        <position position="190"/>
    </location>
    <ligand>
        <name>ATP</name>
        <dbReference type="ChEBI" id="CHEBI:30616"/>
    </ligand>
</feature>
<feature type="binding site" evidence="5">
    <location>
        <position position="213"/>
    </location>
    <ligand>
        <name>ATP</name>
        <dbReference type="ChEBI" id="CHEBI:30616"/>
    </ligand>
</feature>
<dbReference type="EC" id="6.3.4.18" evidence="5 6"/>
<keyword evidence="1 5" id="KW-0436">Ligase</keyword>
<dbReference type="PANTHER" id="PTHR11609:SF5">
    <property type="entry name" value="PHOSPHORIBOSYLAMINOIMIDAZOLE CARBOXYLASE"/>
    <property type="match status" value="1"/>
</dbReference>
<dbReference type="eggNOG" id="COG0026">
    <property type="taxonomic scope" value="Bacteria"/>
</dbReference>
<dbReference type="OrthoDB" id="9804625at2"/>
<dbReference type="InterPro" id="IPR003135">
    <property type="entry name" value="ATP-grasp_carboxylate-amine"/>
</dbReference>
<comment type="subunit">
    <text evidence="5 6">Homodimer.</text>
</comment>
<dbReference type="PROSITE" id="PS50975">
    <property type="entry name" value="ATP_GRASP"/>
    <property type="match status" value="1"/>
</dbReference>
<dbReference type="GO" id="GO:0004638">
    <property type="term" value="F:phosphoribosylaminoimidazole carboxylase activity"/>
    <property type="evidence" value="ECO:0007669"/>
    <property type="project" value="InterPro"/>
</dbReference>
<dbReference type="GO" id="GO:0005829">
    <property type="term" value="C:cytosol"/>
    <property type="evidence" value="ECO:0007669"/>
    <property type="project" value="TreeGrafter"/>
</dbReference>
<feature type="binding site" evidence="5">
    <location>
        <position position="147"/>
    </location>
    <ligand>
        <name>ATP</name>
        <dbReference type="ChEBI" id="CHEBI:30616"/>
    </ligand>
</feature>
<evidence type="ECO:0000313" key="8">
    <source>
        <dbReference type="EMBL" id="EAR20243.1"/>
    </source>
</evidence>
<evidence type="ECO:0000256" key="1">
    <source>
        <dbReference type="ARBA" id="ARBA00022598"/>
    </source>
</evidence>
<dbReference type="Proteomes" id="UP000003374">
    <property type="component" value="Unassembled WGS sequence"/>
</dbReference>
<gene>
    <name evidence="5 6" type="primary">purK</name>
    <name evidence="8" type="ORF">NB231_13076</name>
</gene>
<feature type="binding site" evidence="5">
    <location>
        <begin position="182"/>
        <end position="185"/>
    </location>
    <ligand>
        <name>ATP</name>
        <dbReference type="ChEBI" id="CHEBI:30616"/>
    </ligand>
</feature>
<reference evidence="8 9" key="1">
    <citation type="submission" date="2006-02" db="EMBL/GenBank/DDBJ databases">
        <authorList>
            <person name="Waterbury J."/>
            <person name="Ferriera S."/>
            <person name="Johnson J."/>
            <person name="Kravitz S."/>
            <person name="Halpern A."/>
            <person name="Remington K."/>
            <person name="Beeson K."/>
            <person name="Tran B."/>
            <person name="Rogers Y.-H."/>
            <person name="Friedman R."/>
            <person name="Venter J.C."/>
        </authorList>
    </citation>
    <scope>NUCLEOTIDE SEQUENCE [LARGE SCALE GENOMIC DNA]</scope>
    <source>
        <strain evidence="8 9">Nb-231</strain>
    </source>
</reference>
<dbReference type="GO" id="GO:0046872">
    <property type="term" value="F:metal ion binding"/>
    <property type="evidence" value="ECO:0007669"/>
    <property type="project" value="InterPro"/>
</dbReference>
<dbReference type="AlphaFoldDB" id="A4BVM5"/>
<dbReference type="NCBIfam" id="NF004675">
    <property type="entry name" value="PRK06019.1-1"/>
    <property type="match status" value="1"/>
</dbReference>
<dbReference type="Gene3D" id="3.30.470.20">
    <property type="entry name" value="ATP-grasp fold, B domain"/>
    <property type="match status" value="1"/>
</dbReference>
<comment type="pathway">
    <text evidence="5 6">Purine metabolism; IMP biosynthesis via de novo pathway; 5-amino-1-(5-phospho-D-ribosyl)imidazole-4-carboxylate from 5-amino-1-(5-phospho-D-ribosyl)imidazole (N5-CAIR route): step 1/2.</text>
</comment>
<evidence type="ECO:0000256" key="2">
    <source>
        <dbReference type="ARBA" id="ARBA00022741"/>
    </source>
</evidence>
<dbReference type="GO" id="GO:0034028">
    <property type="term" value="F:5-(carboxyamino)imidazole ribonucleotide synthase activity"/>
    <property type="evidence" value="ECO:0007669"/>
    <property type="project" value="UniProtKB-UniRule"/>
</dbReference>
<keyword evidence="4 5" id="KW-0067">ATP-binding</keyword>
<accession>A4BVM5</accession>
<dbReference type="PROSITE" id="PS00065">
    <property type="entry name" value="D_2_HYDROXYACID_DH_1"/>
    <property type="match status" value="1"/>
</dbReference>
<evidence type="ECO:0000256" key="5">
    <source>
        <dbReference type="HAMAP-Rule" id="MF_01928"/>
    </source>
</evidence>
<dbReference type="FunFam" id="3.30.1490.20:FF:000015">
    <property type="entry name" value="N5-carboxyaminoimidazole ribonucleotide synthase"/>
    <property type="match status" value="1"/>
</dbReference>
<dbReference type="HOGENOM" id="CLU_011534_0_1_6"/>
<dbReference type="InterPro" id="IPR005875">
    <property type="entry name" value="PurK"/>
</dbReference>
<dbReference type="InterPro" id="IPR011761">
    <property type="entry name" value="ATP-grasp"/>
</dbReference>
<evidence type="ECO:0000313" key="9">
    <source>
        <dbReference type="Proteomes" id="UP000003374"/>
    </source>
</evidence>
<dbReference type="Gene3D" id="3.30.1490.20">
    <property type="entry name" value="ATP-grasp fold, A domain"/>
    <property type="match status" value="1"/>
</dbReference>
<feature type="binding site" evidence="5">
    <location>
        <begin position="152"/>
        <end position="158"/>
    </location>
    <ligand>
        <name>ATP</name>
        <dbReference type="ChEBI" id="CHEBI:30616"/>
    </ligand>
</feature>
<proteinExistence type="inferred from homology"/>
<evidence type="ECO:0000256" key="3">
    <source>
        <dbReference type="ARBA" id="ARBA00022755"/>
    </source>
</evidence>
<dbReference type="EMBL" id="AAOF01000028">
    <property type="protein sequence ID" value="EAR20243.1"/>
    <property type="molecule type" value="Genomic_DNA"/>
</dbReference>
<dbReference type="InterPro" id="IPR016185">
    <property type="entry name" value="PreATP-grasp_dom_sf"/>
</dbReference>
<comment type="caution">
    <text evidence="8">The sequence shown here is derived from an EMBL/GenBank/DDBJ whole genome shotgun (WGS) entry which is preliminary data.</text>
</comment>
<dbReference type="InterPro" id="IPR011054">
    <property type="entry name" value="Rudment_hybrid_motif"/>
</dbReference>
<evidence type="ECO:0000259" key="7">
    <source>
        <dbReference type="PROSITE" id="PS50975"/>
    </source>
</evidence>
<name>A4BVM5_9GAMM</name>
<evidence type="ECO:0000256" key="6">
    <source>
        <dbReference type="RuleBase" id="RU361200"/>
    </source>
</evidence>
<dbReference type="NCBIfam" id="NF004676">
    <property type="entry name" value="PRK06019.1-2"/>
    <property type="match status" value="1"/>
</dbReference>
<dbReference type="SUPFAM" id="SSF56059">
    <property type="entry name" value="Glutathione synthetase ATP-binding domain-like"/>
    <property type="match status" value="1"/>
</dbReference>
<comment type="similarity">
    <text evidence="5 6">Belongs to the PurK/PurT family.</text>
</comment>
<feature type="binding site" evidence="5">
    <location>
        <position position="107"/>
    </location>
    <ligand>
        <name>ATP</name>
        <dbReference type="ChEBI" id="CHEBI:30616"/>
    </ligand>
</feature>
<dbReference type="InterPro" id="IPR029752">
    <property type="entry name" value="D-isomer_DH_CS1"/>
</dbReference>
<dbReference type="NCBIfam" id="TIGR01161">
    <property type="entry name" value="purK"/>
    <property type="match status" value="1"/>
</dbReference>
<dbReference type="PANTHER" id="PTHR11609">
    <property type="entry name" value="PURINE BIOSYNTHESIS PROTEIN 6/7, PUR6/7"/>
    <property type="match status" value="1"/>
</dbReference>
<feature type="binding site" evidence="5">
    <location>
        <begin position="267"/>
        <end position="268"/>
    </location>
    <ligand>
        <name>ATP</name>
        <dbReference type="ChEBI" id="CHEBI:30616"/>
    </ligand>
</feature>
<dbReference type="InterPro" id="IPR013815">
    <property type="entry name" value="ATP_grasp_subdomain_1"/>
</dbReference>
<dbReference type="InterPro" id="IPR040686">
    <property type="entry name" value="PurK_C"/>
</dbReference>
<dbReference type="SUPFAM" id="SSF51246">
    <property type="entry name" value="Rudiment single hybrid motif"/>
    <property type="match status" value="1"/>
</dbReference>
<dbReference type="GO" id="GO:0006189">
    <property type="term" value="P:'de novo' IMP biosynthetic process"/>
    <property type="evidence" value="ECO:0007669"/>
    <property type="project" value="UniProtKB-UniRule"/>
</dbReference>
<comment type="catalytic activity">
    <reaction evidence="5 6">
        <text>5-amino-1-(5-phospho-beta-D-ribosyl)imidazole + hydrogencarbonate + ATP = 5-carboxyamino-1-(5-phospho-D-ribosyl)imidazole + ADP + phosphate + 2 H(+)</text>
        <dbReference type="Rhea" id="RHEA:19317"/>
        <dbReference type="ChEBI" id="CHEBI:15378"/>
        <dbReference type="ChEBI" id="CHEBI:17544"/>
        <dbReference type="ChEBI" id="CHEBI:30616"/>
        <dbReference type="ChEBI" id="CHEBI:43474"/>
        <dbReference type="ChEBI" id="CHEBI:58730"/>
        <dbReference type="ChEBI" id="CHEBI:137981"/>
        <dbReference type="ChEBI" id="CHEBI:456216"/>
        <dbReference type="EC" id="6.3.4.18"/>
    </reaction>
</comment>
<dbReference type="InterPro" id="IPR054350">
    <property type="entry name" value="PurT/PurK_preATP-grasp"/>
</dbReference>
<protein>
    <recommendedName>
        <fullName evidence="5 6">N5-carboxyaminoimidazole ribonucleotide synthase</fullName>
        <shortName evidence="5 6">N5-CAIR synthase</shortName>
        <ecNumber evidence="5 6">6.3.4.18</ecNumber>
    </recommendedName>
    <alternativeName>
        <fullName evidence="5 6">5-(carboxyamino)imidazole ribonucleotide synthetase</fullName>
    </alternativeName>
</protein>
<dbReference type="HAMAP" id="MF_01928">
    <property type="entry name" value="PurK"/>
    <property type="match status" value="1"/>
</dbReference>
<dbReference type="Pfam" id="PF02222">
    <property type="entry name" value="ATP-grasp"/>
    <property type="match status" value="1"/>
</dbReference>
<feature type="domain" description="ATP-grasp" evidence="7">
    <location>
        <begin position="111"/>
        <end position="297"/>
    </location>
</feature>
<dbReference type="RefSeq" id="WP_005003316.1">
    <property type="nucleotide sequence ID" value="NZ_CH672427.1"/>
</dbReference>
<dbReference type="NCBIfam" id="NF004679">
    <property type="entry name" value="PRK06019.1-5"/>
    <property type="match status" value="1"/>
</dbReference>
<keyword evidence="3 5" id="KW-0658">Purine biosynthesis</keyword>
<keyword evidence="9" id="KW-1185">Reference proteome</keyword>
<evidence type="ECO:0000256" key="4">
    <source>
        <dbReference type="ARBA" id="ARBA00022840"/>
    </source>
</evidence>
<dbReference type="Pfam" id="PF22660">
    <property type="entry name" value="RS_preATP-grasp-like"/>
    <property type="match status" value="1"/>
</dbReference>
<sequence>MNNPVLPGATLGVLGSGQLGRMFAIAARRMGYRVHAYSPDRETPTGQVADREIYADYEDLAALADFAREVDVITFEFENVPAKATECVARYVPVRPRGEVLHIIQNRYREKTFLASNGFPTAPFVAVTTREELAAAVQRMRPPVVLKTAGYGYDGKGQAVIHEPEGVDAAWSKIGGVEAIVERFIDFRQEVSVVAARGGDGAFRHYGVIENQHHNHILDLSIPGLSLPDRLEAQALEISRGILEALDVVGVLCVEFFVTAEQGLLVNELAPRPHNSGHFSFDACITSQFEQQVRTICALPMGDTQMLRPCAMVNLLGELWSSGEPNWAAACADPAVKLHLYGKREARPARKMGHITAFGSDRESAARQAVAARAALAAAKV</sequence>
<dbReference type="GO" id="GO:0005524">
    <property type="term" value="F:ATP binding"/>
    <property type="evidence" value="ECO:0007669"/>
    <property type="project" value="UniProtKB-UniRule"/>
</dbReference>
<dbReference type="NCBIfam" id="NF004677">
    <property type="entry name" value="PRK06019.1-3"/>
    <property type="match status" value="1"/>
</dbReference>
<dbReference type="Pfam" id="PF17769">
    <property type="entry name" value="PurK_C"/>
    <property type="match status" value="1"/>
</dbReference>
<dbReference type="GO" id="GO:0016616">
    <property type="term" value="F:oxidoreductase activity, acting on the CH-OH group of donors, NAD or NADP as acceptor"/>
    <property type="evidence" value="ECO:0007669"/>
    <property type="project" value="UniProtKB-ARBA"/>
</dbReference>
<dbReference type="Gene3D" id="3.40.50.20">
    <property type="match status" value="1"/>
</dbReference>
<comment type="function">
    <text evidence="6">Catalyzes the ATP-dependent conversion of 5-aminoimidazole ribonucleotide (AIR) and HCO(3)- to N5-carboxyaminoimidazole ribonucleotide (N5-CAIR).</text>
</comment>
<comment type="function">
    <text evidence="5">Catalyzes the ATP-dependent conversion of 5-aminoimidazole ribonucleotide (AIR) and HCO(3)(-) to N5-carboxyaminoimidazole ribonucleotide (N5-CAIR).</text>
</comment>